<evidence type="ECO:0000256" key="2">
    <source>
        <dbReference type="ARBA" id="ARBA00022448"/>
    </source>
</evidence>
<sequence length="176" mass="19286">MAEVATIARPYAQALYASYGADAQSALAWLDEFALIASQPALLAFAQNPHATAEQIFDVIATTMRSTLEDRARNFLRIVIANHRLPCLADVASQFRTLVHDGLAVSEATVYSAFPIEAERLQALGALLEHRFARKLLWTVQVQPELIGGIRVVVGDEVLDVSVRARLDQMRAALMA</sequence>
<keyword evidence="7 8" id="KW-0066">ATP synthesis</keyword>
<dbReference type="Proteomes" id="UP000017184">
    <property type="component" value="Chromosome"/>
</dbReference>
<dbReference type="eggNOG" id="COG0712">
    <property type="taxonomic scope" value="Bacteria"/>
</dbReference>
<dbReference type="PANTHER" id="PTHR11910">
    <property type="entry name" value="ATP SYNTHASE DELTA CHAIN"/>
    <property type="match status" value="1"/>
</dbReference>
<evidence type="ECO:0000256" key="4">
    <source>
        <dbReference type="ARBA" id="ARBA00023065"/>
    </source>
</evidence>
<comment type="similarity">
    <text evidence="8">Belongs to the ATPase delta chain family.</text>
</comment>
<keyword evidence="4 8" id="KW-0406">Ion transport</keyword>
<dbReference type="HAMAP" id="MF_01416">
    <property type="entry name" value="ATP_synth_delta_bact"/>
    <property type="match status" value="1"/>
</dbReference>
<evidence type="ECO:0000256" key="5">
    <source>
        <dbReference type="ARBA" id="ARBA00023136"/>
    </source>
</evidence>
<comment type="function">
    <text evidence="8">This protein is part of the stalk that links CF(0) to CF(1). It either transmits conformational changes from CF(0) to CF(1) or is implicated in proton conduction.</text>
</comment>
<evidence type="ECO:0000313" key="10">
    <source>
        <dbReference type="Proteomes" id="UP000017184"/>
    </source>
</evidence>
<dbReference type="NCBIfam" id="TIGR01145">
    <property type="entry name" value="ATP_synt_delta"/>
    <property type="match status" value="1"/>
</dbReference>
<dbReference type="SUPFAM" id="SSF47928">
    <property type="entry name" value="N-terminal domain of the delta subunit of the F1F0-ATP synthase"/>
    <property type="match status" value="1"/>
</dbReference>
<dbReference type="InterPro" id="IPR026015">
    <property type="entry name" value="ATP_synth_OSCP/delta_N_sf"/>
</dbReference>
<organism evidence="9 10">
    <name type="scientific">Candidatus Symbiobacter mobilis CR</name>
    <dbReference type="NCBI Taxonomy" id="946483"/>
    <lineage>
        <taxon>Bacteria</taxon>
        <taxon>Pseudomonadati</taxon>
        <taxon>Pseudomonadota</taxon>
        <taxon>Betaproteobacteria</taxon>
        <taxon>Burkholderiales</taxon>
        <taxon>Comamonadaceae</taxon>
    </lineage>
</organism>
<comment type="subcellular location">
    <subcellularLocation>
        <location evidence="8">Cell membrane</location>
        <topology evidence="8">Peripheral membrane protein</topology>
    </subcellularLocation>
    <subcellularLocation>
        <location evidence="1">Membrane</location>
    </subcellularLocation>
</comment>
<dbReference type="Pfam" id="PF00213">
    <property type="entry name" value="OSCP"/>
    <property type="match status" value="1"/>
</dbReference>
<keyword evidence="8" id="KW-1003">Cell membrane</keyword>
<keyword evidence="3 8" id="KW-0375">Hydrogen ion transport</keyword>
<dbReference type="KEGG" id="cbx:Cenrod_1759"/>
<dbReference type="HOGENOM" id="CLU_085114_3_0_4"/>
<dbReference type="GO" id="GO:0045259">
    <property type="term" value="C:proton-transporting ATP synthase complex"/>
    <property type="evidence" value="ECO:0007669"/>
    <property type="project" value="UniProtKB-KW"/>
</dbReference>
<dbReference type="EMBL" id="CP004885">
    <property type="protein sequence ID" value="AGX87843.1"/>
    <property type="molecule type" value="Genomic_DNA"/>
</dbReference>
<accession>U5NCB1</accession>
<gene>
    <name evidence="8 9" type="primary">atpH</name>
    <name evidence="9" type="ORF">Cenrod_1759</name>
</gene>
<dbReference type="GO" id="GO:0046933">
    <property type="term" value="F:proton-transporting ATP synthase activity, rotational mechanism"/>
    <property type="evidence" value="ECO:0007669"/>
    <property type="project" value="UniProtKB-UniRule"/>
</dbReference>
<dbReference type="PATRIC" id="fig|946483.4.peg.1778"/>
<evidence type="ECO:0000313" key="9">
    <source>
        <dbReference type="EMBL" id="AGX87843.1"/>
    </source>
</evidence>
<protein>
    <recommendedName>
        <fullName evidence="8">ATP synthase subunit delta</fullName>
    </recommendedName>
    <alternativeName>
        <fullName evidence="8">ATP synthase F(1) sector subunit delta</fullName>
    </alternativeName>
    <alternativeName>
        <fullName evidence="8">F-type ATPase subunit delta</fullName>
        <shortName evidence="8">F-ATPase subunit delta</shortName>
    </alternativeName>
</protein>
<keyword evidence="10" id="KW-1185">Reference proteome</keyword>
<evidence type="ECO:0000256" key="8">
    <source>
        <dbReference type="HAMAP-Rule" id="MF_01416"/>
    </source>
</evidence>
<keyword evidence="2 8" id="KW-0813">Transport</keyword>
<name>U5NCB1_9BURK</name>
<dbReference type="Gene3D" id="1.10.520.20">
    <property type="entry name" value="N-terminal domain of the delta subunit of the F1F0-ATP synthase"/>
    <property type="match status" value="1"/>
</dbReference>
<dbReference type="RefSeq" id="WP_022774106.1">
    <property type="nucleotide sequence ID" value="NC_022576.1"/>
</dbReference>
<dbReference type="GO" id="GO:0005886">
    <property type="term" value="C:plasma membrane"/>
    <property type="evidence" value="ECO:0007669"/>
    <property type="project" value="UniProtKB-SubCell"/>
</dbReference>
<evidence type="ECO:0000256" key="3">
    <source>
        <dbReference type="ARBA" id="ARBA00022781"/>
    </source>
</evidence>
<comment type="function">
    <text evidence="8">F(1)F(0) ATP synthase produces ATP from ADP in the presence of a proton or sodium gradient. F-type ATPases consist of two structural domains, F(1) containing the extramembraneous catalytic core and F(0) containing the membrane proton channel, linked together by a central stalk and a peripheral stalk. During catalysis, ATP synthesis in the catalytic domain of F(1) is coupled via a rotary mechanism of the central stalk subunits to proton translocation.</text>
</comment>
<evidence type="ECO:0000256" key="1">
    <source>
        <dbReference type="ARBA" id="ARBA00004370"/>
    </source>
</evidence>
<evidence type="ECO:0000256" key="6">
    <source>
        <dbReference type="ARBA" id="ARBA00023196"/>
    </source>
</evidence>
<dbReference type="OrthoDB" id="9816221at2"/>
<dbReference type="NCBIfam" id="NF004402">
    <property type="entry name" value="PRK05758.2-2"/>
    <property type="match status" value="1"/>
</dbReference>
<dbReference type="AlphaFoldDB" id="U5NCB1"/>
<keyword evidence="5 8" id="KW-0472">Membrane</keyword>
<keyword evidence="6 8" id="KW-0139">CF(1)</keyword>
<dbReference type="STRING" id="946483.Cenrod_1759"/>
<dbReference type="PRINTS" id="PR00125">
    <property type="entry name" value="ATPASEDELTA"/>
</dbReference>
<evidence type="ECO:0000256" key="7">
    <source>
        <dbReference type="ARBA" id="ARBA00023310"/>
    </source>
</evidence>
<dbReference type="InterPro" id="IPR000711">
    <property type="entry name" value="ATPase_OSCP/dsu"/>
</dbReference>
<reference evidence="9 10" key="1">
    <citation type="journal article" date="2013" name="Genome Biol.">
        <title>Genomic analysis reveals key aspects of prokaryotic symbiosis in the phototrophic consortium "Chlorochromatium aggregatum".</title>
        <authorList>
            <person name="Liu Z."/>
            <person name="Muller J."/>
            <person name="Li T."/>
            <person name="Alvey R.M."/>
            <person name="Vogl K."/>
            <person name="Frigaard N.U."/>
            <person name="Rockwell N.C."/>
            <person name="Boyd E.S."/>
            <person name="Tomsho L.P."/>
            <person name="Schuster S.C."/>
            <person name="Henke P."/>
            <person name="Rohde M."/>
            <person name="Overmann J."/>
            <person name="Bryant D.A."/>
        </authorList>
    </citation>
    <scope>NUCLEOTIDE SEQUENCE [LARGE SCALE GENOMIC DNA]</scope>
    <source>
        <strain evidence="9">CR</strain>
    </source>
</reference>
<proteinExistence type="inferred from homology"/>